<proteinExistence type="predicted"/>
<gene>
    <name evidence="2" type="ORF">FUT82_03295</name>
</gene>
<reference evidence="2 3" key="1">
    <citation type="submission" date="2019-08" db="EMBL/GenBank/DDBJ databases">
        <authorList>
            <person name="Kuhnert P."/>
        </authorList>
    </citation>
    <scope>NUCLEOTIDE SEQUENCE [LARGE SCALE GENOMIC DNA]</scope>
    <source>
        <strain evidence="2 3">B36.5</strain>
    </source>
</reference>
<dbReference type="InterPro" id="IPR011051">
    <property type="entry name" value="RmlC_Cupin_sf"/>
</dbReference>
<dbReference type="Gene3D" id="2.60.120.10">
    <property type="entry name" value="Jelly Rolls"/>
    <property type="match status" value="1"/>
</dbReference>
<dbReference type="InterPro" id="IPR013096">
    <property type="entry name" value="Cupin_2"/>
</dbReference>
<organism evidence="2 3">
    <name type="scientific">Treponema phagedenis</name>
    <dbReference type="NCBI Taxonomy" id="162"/>
    <lineage>
        <taxon>Bacteria</taxon>
        <taxon>Pseudomonadati</taxon>
        <taxon>Spirochaetota</taxon>
        <taxon>Spirochaetia</taxon>
        <taxon>Spirochaetales</taxon>
        <taxon>Treponemataceae</taxon>
        <taxon>Treponema</taxon>
    </lineage>
</organism>
<sequence length="154" mass="16983">MNLKITVGEHELQEGQVLICPPRSLFTIKTERNSAFLEISVELQEKKMKNIESGKVFELKNAIDCVDGGISNVDIVSKENLKMMLMAFDAGEGLTPHSAPGDALVVPLEGEAEVLVGEKTFKIKVGEHIVFPKNIIHNVTAVKKFKMLLILVID</sequence>
<protein>
    <submittedName>
        <fullName evidence="2">Cupin domain-containing protein</fullName>
    </submittedName>
</protein>
<dbReference type="CDD" id="cd02230">
    <property type="entry name" value="cupin_HP0902-like"/>
    <property type="match status" value="1"/>
</dbReference>
<dbReference type="Pfam" id="PF07883">
    <property type="entry name" value="Cupin_2"/>
    <property type="match status" value="1"/>
</dbReference>
<dbReference type="InterPro" id="IPR014710">
    <property type="entry name" value="RmlC-like_jellyroll"/>
</dbReference>
<name>A0AAE6IRV3_TREPH</name>
<dbReference type="Proteomes" id="UP000323594">
    <property type="component" value="Chromosome"/>
</dbReference>
<dbReference type="PANTHER" id="PTHR37694">
    <property type="entry name" value="SLR8022 PROTEIN"/>
    <property type="match status" value="1"/>
</dbReference>
<accession>A0AAE6IRV3</accession>
<dbReference type="EMBL" id="CP042817">
    <property type="protein sequence ID" value="QEJ97104.1"/>
    <property type="molecule type" value="Genomic_DNA"/>
</dbReference>
<dbReference type="SUPFAM" id="SSF51182">
    <property type="entry name" value="RmlC-like cupins"/>
    <property type="match status" value="1"/>
</dbReference>
<evidence type="ECO:0000313" key="2">
    <source>
        <dbReference type="EMBL" id="QEJ97104.1"/>
    </source>
</evidence>
<evidence type="ECO:0000259" key="1">
    <source>
        <dbReference type="Pfam" id="PF07883"/>
    </source>
</evidence>
<evidence type="ECO:0000313" key="3">
    <source>
        <dbReference type="Proteomes" id="UP000323594"/>
    </source>
</evidence>
<feature type="domain" description="Cupin type-2" evidence="1">
    <location>
        <begin position="85"/>
        <end position="150"/>
    </location>
</feature>
<dbReference type="AlphaFoldDB" id="A0AAE6IRV3"/>
<dbReference type="PANTHER" id="PTHR37694:SF1">
    <property type="entry name" value="SLR8022 PROTEIN"/>
    <property type="match status" value="1"/>
</dbReference>